<feature type="non-terminal residue" evidence="1">
    <location>
        <position position="1"/>
    </location>
</feature>
<keyword evidence="1" id="KW-0808">Transferase</keyword>
<sequence length="35" mass="3899">LFHGKKIHMSEALINAGHGVDTEADLVEVRRLLTQ</sequence>
<evidence type="ECO:0000313" key="1">
    <source>
        <dbReference type="EMBL" id="HEC72844.1"/>
    </source>
</evidence>
<dbReference type="AlphaFoldDB" id="A0A7C1VY23"/>
<dbReference type="Proteomes" id="UP000886384">
    <property type="component" value="Unassembled WGS sequence"/>
</dbReference>
<reference evidence="1" key="1">
    <citation type="journal article" date="2020" name="mSystems">
        <title>Genome- and Community-Level Interaction Insights into Carbon Utilization and Element Cycling Functions of Hydrothermarchaeota in Hydrothermal Sediment.</title>
        <authorList>
            <person name="Zhou Z."/>
            <person name="Liu Y."/>
            <person name="Xu W."/>
            <person name="Pan J."/>
            <person name="Luo Z.H."/>
            <person name="Li M."/>
        </authorList>
    </citation>
    <scope>NUCLEOTIDE SEQUENCE [LARGE SCALE GENOMIC DNA]</scope>
    <source>
        <strain evidence="1">HyVt-380</strain>
    </source>
</reference>
<comment type="caution">
    <text evidence="1">The sequence shown here is derived from an EMBL/GenBank/DDBJ whole genome shotgun (WGS) entry which is preliminary data.</text>
</comment>
<dbReference type="GO" id="GO:0016779">
    <property type="term" value="F:nucleotidyltransferase activity"/>
    <property type="evidence" value="ECO:0007669"/>
    <property type="project" value="UniProtKB-KW"/>
</dbReference>
<keyword evidence="1" id="KW-0548">Nucleotidyltransferase</keyword>
<organism evidence="1">
    <name type="scientific">Methylophaga aminisulfidivorans</name>
    <dbReference type="NCBI Taxonomy" id="230105"/>
    <lineage>
        <taxon>Bacteria</taxon>
        <taxon>Pseudomonadati</taxon>
        <taxon>Pseudomonadota</taxon>
        <taxon>Gammaproteobacteria</taxon>
        <taxon>Thiotrichales</taxon>
        <taxon>Piscirickettsiaceae</taxon>
        <taxon>Methylophaga</taxon>
    </lineage>
</organism>
<name>A0A7C1VY23_9GAMM</name>
<gene>
    <name evidence="1" type="ORF">ENI26_00540</name>
</gene>
<accession>A0A7C1VY23</accession>
<proteinExistence type="predicted"/>
<protein>
    <submittedName>
        <fullName evidence="1">3-deoxy-manno-octulosonate cytidylyltransferase</fullName>
    </submittedName>
</protein>
<dbReference type="EMBL" id="DRHY01000016">
    <property type="protein sequence ID" value="HEC72844.1"/>
    <property type="molecule type" value="Genomic_DNA"/>
</dbReference>